<gene>
    <name evidence="3" type="ORF">KZ829_20185</name>
</gene>
<feature type="region of interest" description="Disordered" evidence="1">
    <location>
        <begin position="231"/>
        <end position="257"/>
    </location>
</feature>
<name>A0ABS7B4V1_9ACTN</name>
<feature type="compositionally biased region" description="Low complexity" evidence="1">
    <location>
        <begin position="100"/>
        <end position="115"/>
    </location>
</feature>
<protein>
    <submittedName>
        <fullName evidence="3">Uncharacterized protein</fullName>
    </submittedName>
</protein>
<evidence type="ECO:0000313" key="4">
    <source>
        <dbReference type="Proteomes" id="UP001519863"/>
    </source>
</evidence>
<dbReference type="EMBL" id="JAHXZI010000010">
    <property type="protein sequence ID" value="MBW6436066.1"/>
    <property type="molecule type" value="Genomic_DNA"/>
</dbReference>
<evidence type="ECO:0000313" key="3">
    <source>
        <dbReference type="EMBL" id="MBW6436066.1"/>
    </source>
</evidence>
<comment type="caution">
    <text evidence="3">The sequence shown here is derived from an EMBL/GenBank/DDBJ whole genome shotgun (WGS) entry which is preliminary data.</text>
</comment>
<keyword evidence="2" id="KW-1133">Transmembrane helix</keyword>
<feature type="transmembrane region" description="Helical" evidence="2">
    <location>
        <begin position="50"/>
        <end position="74"/>
    </location>
</feature>
<feature type="region of interest" description="Disordered" evidence="1">
    <location>
        <begin position="14"/>
        <end position="49"/>
    </location>
</feature>
<evidence type="ECO:0000256" key="2">
    <source>
        <dbReference type="SAM" id="Phobius"/>
    </source>
</evidence>
<evidence type="ECO:0000256" key="1">
    <source>
        <dbReference type="SAM" id="MobiDB-lite"/>
    </source>
</evidence>
<dbReference type="RefSeq" id="WP_220145490.1">
    <property type="nucleotide sequence ID" value="NZ_JAHXZI010000010.1"/>
</dbReference>
<accession>A0ABS7B4V1</accession>
<keyword evidence="4" id="KW-1185">Reference proteome</keyword>
<dbReference type="Proteomes" id="UP001519863">
    <property type="component" value="Unassembled WGS sequence"/>
</dbReference>
<reference evidence="3 4" key="1">
    <citation type="journal article" date="2013" name="Antonie Van Leeuwenhoek">
        <title>Actinoplanes hulinensis sp. nov., a novel actinomycete isolated from soybean root (Glycine max (L.) Merr).</title>
        <authorList>
            <person name="Shen Y."/>
            <person name="Liu C."/>
            <person name="Wang X."/>
            <person name="Zhao J."/>
            <person name="Jia F."/>
            <person name="Zhang Y."/>
            <person name="Wang L."/>
            <person name="Yang D."/>
            <person name="Xiang W."/>
        </authorList>
    </citation>
    <scope>NUCLEOTIDE SEQUENCE [LARGE SCALE GENOMIC DNA]</scope>
    <source>
        <strain evidence="3 4">NEAU-M9</strain>
    </source>
</reference>
<feature type="region of interest" description="Disordered" evidence="1">
    <location>
        <begin position="82"/>
        <end position="153"/>
    </location>
</feature>
<keyword evidence="2" id="KW-0812">Transmembrane</keyword>
<proteinExistence type="predicted"/>
<keyword evidence="2" id="KW-0472">Membrane</keyword>
<sequence length="257" mass="26626">MRLSDDGLRAALRSEAAAHQPDREAMLDRISTAAMQDSGRRRTPRRGPRVRMATVVAAVVVLFGGGGIGTWALANSIDRDEATPAPTVPSPEPTAPVSIAPATTKPTPSRTTPTRKPTPTPPAPTKAQPGGTRVEQGPLWSDGSVDPDSGDTSGASVVTLRTTAELRTLEVVIRVARTDGLTSRGGTKSTPGASVTTTVTEEPGAFLYRFTLASADTLAPGTYTFTAKYAHPSGGRDAGGDTYEATSGPLKVNGDFS</sequence>
<organism evidence="3 4">
    <name type="scientific">Actinoplanes hulinensis</name>
    <dbReference type="NCBI Taxonomy" id="1144547"/>
    <lineage>
        <taxon>Bacteria</taxon>
        <taxon>Bacillati</taxon>
        <taxon>Actinomycetota</taxon>
        <taxon>Actinomycetes</taxon>
        <taxon>Micromonosporales</taxon>
        <taxon>Micromonosporaceae</taxon>
        <taxon>Actinoplanes</taxon>
    </lineage>
</organism>